<proteinExistence type="predicted"/>
<name>A0A016UP41_9BILA</name>
<evidence type="ECO:0000313" key="3">
    <source>
        <dbReference type="Proteomes" id="UP000024635"/>
    </source>
</evidence>
<organism evidence="2 3">
    <name type="scientific">Ancylostoma ceylanicum</name>
    <dbReference type="NCBI Taxonomy" id="53326"/>
    <lineage>
        <taxon>Eukaryota</taxon>
        <taxon>Metazoa</taxon>
        <taxon>Ecdysozoa</taxon>
        <taxon>Nematoda</taxon>
        <taxon>Chromadorea</taxon>
        <taxon>Rhabditida</taxon>
        <taxon>Rhabditina</taxon>
        <taxon>Rhabditomorpha</taxon>
        <taxon>Strongyloidea</taxon>
        <taxon>Ancylostomatidae</taxon>
        <taxon>Ancylostomatinae</taxon>
        <taxon>Ancylostoma</taxon>
    </lineage>
</organism>
<keyword evidence="1" id="KW-1133">Transmembrane helix</keyword>
<dbReference type="Proteomes" id="UP000024635">
    <property type="component" value="Unassembled WGS sequence"/>
</dbReference>
<keyword evidence="1" id="KW-0812">Transmembrane</keyword>
<evidence type="ECO:0000256" key="1">
    <source>
        <dbReference type="SAM" id="Phobius"/>
    </source>
</evidence>
<evidence type="ECO:0000313" key="2">
    <source>
        <dbReference type="EMBL" id="EYC16691.1"/>
    </source>
</evidence>
<gene>
    <name evidence="2" type="primary">Acey_s0033.g2790</name>
    <name evidence="2" type="ORF">Y032_0033g2790</name>
</gene>
<dbReference type="OrthoDB" id="5895342at2759"/>
<dbReference type="AlphaFoldDB" id="A0A016UP41"/>
<reference evidence="3" key="1">
    <citation type="journal article" date="2015" name="Nat. Genet.">
        <title>The genome and transcriptome of the zoonotic hookworm Ancylostoma ceylanicum identify infection-specific gene families.</title>
        <authorList>
            <person name="Schwarz E.M."/>
            <person name="Hu Y."/>
            <person name="Antoshechkin I."/>
            <person name="Miller M.M."/>
            <person name="Sternberg P.W."/>
            <person name="Aroian R.V."/>
        </authorList>
    </citation>
    <scope>NUCLEOTIDE SEQUENCE</scope>
    <source>
        <strain evidence="3">HY135</strain>
    </source>
</reference>
<sequence>MICGHFHPRRSIVSFLLLGFVGYVCIIYFLLQDERKKEFSRFVGVQLEDLDCDSTIEQSRRINQVLDEMDAEQVLELASTTGSNIRFANDETQDLVINNQLPIHPLAVNQLLRSYTRTKNTEMAKNDLEEIMRITQQYDTNQMAKKDYLECINGVLQKHQMITEAEITEVQNKISDENKKMFENMTAPLAFRIRTVLKGTSPGDMEAAQKIAEFMDVDGGDVAKNPFEFANCVEIQKVHFSKQVKALELAKISIIERNGMYGMQIQEAINHLYGEYFDLPHEDMLTMNDNTVSKKKKNKRLGEIFAHNVVNNNQRRAVIVQGINERITLIGLYETGPLSFSSSLSAYYHVEKHGKEAARVFYLVTSTELPEDPCTKEDVYEIYFEKMPKLLFTKENYKSTTISQDGRTITRTWANKLGYVGLTKAPYTPVAELDLPSDPPLYLPGETVASHYQKEKISLFHILLFCCSIVGISRTDIVIIVSIIVKCIVLVVFVHVMVEHFTLPSRNVLDLMVKLVVRYVRC</sequence>
<feature type="transmembrane region" description="Helical" evidence="1">
    <location>
        <begin position="479"/>
        <end position="498"/>
    </location>
</feature>
<dbReference type="EMBL" id="JARK01001369">
    <property type="protein sequence ID" value="EYC16691.1"/>
    <property type="molecule type" value="Genomic_DNA"/>
</dbReference>
<accession>A0A016UP41</accession>
<keyword evidence="3" id="KW-1185">Reference proteome</keyword>
<comment type="caution">
    <text evidence="2">The sequence shown here is derived from an EMBL/GenBank/DDBJ whole genome shotgun (WGS) entry which is preliminary data.</text>
</comment>
<protein>
    <submittedName>
        <fullName evidence="2">Uncharacterized protein</fullName>
    </submittedName>
</protein>
<feature type="transmembrane region" description="Helical" evidence="1">
    <location>
        <begin position="12"/>
        <end position="31"/>
    </location>
</feature>
<keyword evidence="1" id="KW-0472">Membrane</keyword>